<accession>A0A6C0BYW7</accession>
<proteinExistence type="predicted"/>
<dbReference type="AlphaFoldDB" id="A0A6C0BYW7"/>
<reference evidence="2" key="1">
    <citation type="journal article" date="2020" name="Nature">
        <title>Giant virus diversity and host interactions through global metagenomics.</title>
        <authorList>
            <person name="Schulz F."/>
            <person name="Roux S."/>
            <person name="Paez-Espino D."/>
            <person name="Jungbluth S."/>
            <person name="Walsh D.A."/>
            <person name="Denef V.J."/>
            <person name="McMahon K.D."/>
            <person name="Konstantinidis K.T."/>
            <person name="Eloe-Fadrosh E.A."/>
            <person name="Kyrpides N.C."/>
            <person name="Woyke T."/>
        </authorList>
    </citation>
    <scope>NUCLEOTIDE SEQUENCE</scope>
    <source>
        <strain evidence="2">GVMAG-M-3300020166-18</strain>
    </source>
</reference>
<keyword evidence="1" id="KW-1133">Transmembrane helix</keyword>
<protein>
    <submittedName>
        <fullName evidence="2">Uncharacterized protein</fullName>
    </submittedName>
</protein>
<evidence type="ECO:0000313" key="2">
    <source>
        <dbReference type="EMBL" id="QHS96578.1"/>
    </source>
</evidence>
<keyword evidence="1" id="KW-0812">Transmembrane</keyword>
<feature type="transmembrane region" description="Helical" evidence="1">
    <location>
        <begin position="32"/>
        <end position="49"/>
    </location>
</feature>
<name>A0A6C0BYW7_9ZZZZ</name>
<evidence type="ECO:0000256" key="1">
    <source>
        <dbReference type="SAM" id="Phobius"/>
    </source>
</evidence>
<dbReference type="EMBL" id="MN739271">
    <property type="protein sequence ID" value="QHS96578.1"/>
    <property type="molecule type" value="Genomic_DNA"/>
</dbReference>
<sequence>MNIFVFIIFSLFALNYSTYVALNFFGIEEKHYKPFLMYINVLGFFVIILPKRKGHIVTKLNSIIS</sequence>
<organism evidence="2">
    <name type="scientific">viral metagenome</name>
    <dbReference type="NCBI Taxonomy" id="1070528"/>
    <lineage>
        <taxon>unclassified sequences</taxon>
        <taxon>metagenomes</taxon>
        <taxon>organismal metagenomes</taxon>
    </lineage>
</organism>
<keyword evidence="1" id="KW-0472">Membrane</keyword>